<reference evidence="3" key="2">
    <citation type="submission" date="2007-02" db="EMBL/GenBank/DDBJ databases">
        <title>Genome sequence of the nitrogen fixing bacterium Herbaspirillum seropedicae.</title>
        <authorList>
            <person name="Pedrosa F.O."/>
            <person name="Genopar Consortium"/>
        </authorList>
    </citation>
    <scope>NUCLEOTIDE SEQUENCE</scope>
</reference>
<dbReference type="KEGG" id="hsz:ACP92_16890"/>
<dbReference type="EMBL" id="AM493665">
    <property type="protein sequence ID" value="CAM35232.1"/>
    <property type="molecule type" value="Genomic_DNA"/>
</dbReference>
<organism evidence="3">
    <name type="scientific">Herbaspirillum seropedicae</name>
    <dbReference type="NCBI Taxonomy" id="964"/>
    <lineage>
        <taxon>Bacteria</taxon>
        <taxon>Pseudomonadati</taxon>
        <taxon>Pseudomonadota</taxon>
        <taxon>Betaproteobacteria</taxon>
        <taxon>Burkholderiales</taxon>
        <taxon>Oxalobacteraceae</taxon>
        <taxon>Herbaspirillum</taxon>
    </lineage>
</organism>
<reference evidence="3" key="1">
    <citation type="submission" date="2007-02" db="EMBL/GenBank/DDBJ databases">
        <title>A two-dimensional proteome reference map of Herbaspirillum seropedicae proteins.</title>
        <authorList>
            <person name="Chaves D.F.S."/>
            <person name="Ferrer P.P."/>
            <person name="Monteiro R.A."/>
            <person name="Souza E.M."/>
            <person name="Cruz L.M."/>
            <person name="Pedrosa F.O."/>
        </authorList>
    </citation>
    <scope>NUCLEOTIDE SEQUENCE</scope>
</reference>
<dbReference type="AlphaFoldDB" id="A2VBZ5"/>
<dbReference type="PANTHER" id="PTHR39176:SF1">
    <property type="entry name" value="PERIPLASMIC PROTEIN"/>
    <property type="match status" value="1"/>
</dbReference>
<dbReference type="Pfam" id="PF07007">
    <property type="entry name" value="LprI"/>
    <property type="match status" value="1"/>
</dbReference>
<dbReference type="Gene3D" id="1.20.1270.180">
    <property type="match status" value="1"/>
</dbReference>
<protein>
    <submittedName>
        <fullName evidence="3">Uncharacterized protein 241.0439</fullName>
    </submittedName>
</protein>
<keyword evidence="1" id="KW-0732">Signal</keyword>
<feature type="signal peptide" evidence="1">
    <location>
        <begin position="1"/>
        <end position="22"/>
    </location>
</feature>
<evidence type="ECO:0000259" key="2">
    <source>
        <dbReference type="Pfam" id="PF07007"/>
    </source>
</evidence>
<dbReference type="RefSeq" id="WP_013235318.1">
    <property type="nucleotide sequence ID" value="NZ_CBJMOZ010000009.1"/>
</dbReference>
<dbReference type="PATRIC" id="fig|964.11.peg.3545"/>
<dbReference type="OMA" id="GMTECTH"/>
<evidence type="ECO:0000256" key="1">
    <source>
        <dbReference type="SAM" id="SignalP"/>
    </source>
</evidence>
<proteinExistence type="predicted"/>
<dbReference type="InterPro" id="IPR009739">
    <property type="entry name" value="LprI-like_N"/>
</dbReference>
<evidence type="ECO:0000313" key="3">
    <source>
        <dbReference type="EMBL" id="CAM35232.1"/>
    </source>
</evidence>
<name>A2VBZ5_HERSE</name>
<feature type="chain" id="PRO_5041115820" evidence="1">
    <location>
        <begin position="23"/>
        <end position="139"/>
    </location>
</feature>
<accession>A2VBZ5</accession>
<gene>
    <name evidence="3" type="primary">241.0439</name>
</gene>
<dbReference type="GeneID" id="29391583"/>
<sequence length="139" mass="16022">MFEVMKKFSILLLFSVCATSFAQEKAHPIDIWLQRAIEKDSSTVGMREATNQARQMWDKELNKSYLHLMSRLPAAQQEVLRASQRAWIKFRDADGEVISRIVAAQQGTIFQLTATSYWMELTKARALQLDGYDRSFEGE</sequence>
<feature type="domain" description="Lysozyme inhibitor LprI-like N-terminal" evidence="2">
    <location>
        <begin position="39"/>
        <end position="129"/>
    </location>
</feature>
<dbReference type="PANTHER" id="PTHR39176">
    <property type="entry name" value="PERIPLASMIC PROTEIN-RELATED"/>
    <property type="match status" value="1"/>
</dbReference>